<dbReference type="PANTHER" id="PTHR12509">
    <property type="entry name" value="SPERMATOGENESIS-ASSOCIATED 4-RELATED"/>
    <property type="match status" value="1"/>
</dbReference>
<dbReference type="PANTHER" id="PTHR12509:SF9">
    <property type="entry name" value="SPERM FLAGELLAR PROTEIN 1 ISOFORM X1"/>
    <property type="match status" value="1"/>
</dbReference>
<dbReference type="Pfam" id="PF06294">
    <property type="entry name" value="CH_2"/>
    <property type="match status" value="1"/>
</dbReference>
<dbReference type="GO" id="GO:0008017">
    <property type="term" value="F:microtubule binding"/>
    <property type="evidence" value="ECO:0007669"/>
    <property type="project" value="TreeGrafter"/>
</dbReference>
<dbReference type="SUPFAM" id="SSF47576">
    <property type="entry name" value="Calponin-homology domain, CH-domain"/>
    <property type="match status" value="1"/>
</dbReference>
<accession>A0A7S0WWV8</accession>
<gene>
    <name evidence="3" type="ORF">CLEI1391_LOCUS14366</name>
</gene>
<evidence type="ECO:0000313" key="3">
    <source>
        <dbReference type="EMBL" id="CAD8689186.1"/>
    </source>
</evidence>
<dbReference type="AlphaFoldDB" id="A0A7S0WWV8"/>
<name>A0A7S0WWV8_9CHLO</name>
<feature type="domain" description="Calponin-homology (CH)" evidence="2">
    <location>
        <begin position="7"/>
        <end position="112"/>
    </location>
</feature>
<protein>
    <recommendedName>
        <fullName evidence="2">Calponin-homology (CH) domain-containing protein</fullName>
    </recommendedName>
</protein>
<sequence>MDMEVSEQELQGLYTWVDEIPLSRPKRNIARDFSDGVLMAEIVHHYFPKMVELHNYSSANGTTQKLYNWNTLNNKVFKRMGFTIAKQDFEAVSNCQPGAIERVLKLVKGKVAKFREEGFTGSPVAPTVPSAAYAHPGAMMAQQQAGMGGGYGMGGGQQGGPLGPMNSGVGARAGQGPVMGAIPPGGGRLLGGGMPLGGMAGGVHPEVLAEKEQAIAELRETNEILETKVRKLEQLVRLKDAKISTLMAKLQAAGLA</sequence>
<dbReference type="PROSITE" id="PS50021">
    <property type="entry name" value="CH"/>
    <property type="match status" value="1"/>
</dbReference>
<evidence type="ECO:0000256" key="1">
    <source>
        <dbReference type="SAM" id="Coils"/>
    </source>
</evidence>
<keyword evidence="1" id="KW-0175">Coiled coil</keyword>
<reference evidence="3" key="1">
    <citation type="submission" date="2021-01" db="EMBL/GenBank/DDBJ databases">
        <authorList>
            <person name="Corre E."/>
            <person name="Pelletier E."/>
            <person name="Niang G."/>
            <person name="Scheremetjew M."/>
            <person name="Finn R."/>
            <person name="Kale V."/>
            <person name="Holt S."/>
            <person name="Cochrane G."/>
            <person name="Meng A."/>
            <person name="Brown T."/>
            <person name="Cohen L."/>
        </authorList>
    </citation>
    <scope>NUCLEOTIDE SEQUENCE</scope>
    <source>
        <strain evidence="3">SAG 11-49</strain>
    </source>
</reference>
<dbReference type="FunFam" id="1.10.418.10:FF:000059">
    <property type="entry name" value="RIKEN cDNA 6430531B16 gene"/>
    <property type="match status" value="1"/>
</dbReference>
<evidence type="ECO:0000259" key="2">
    <source>
        <dbReference type="PROSITE" id="PS50021"/>
    </source>
</evidence>
<dbReference type="EMBL" id="HBFB01025613">
    <property type="protein sequence ID" value="CAD8689186.1"/>
    <property type="molecule type" value="Transcribed_RNA"/>
</dbReference>
<dbReference type="Gene3D" id="1.10.418.10">
    <property type="entry name" value="Calponin-like domain"/>
    <property type="match status" value="1"/>
</dbReference>
<dbReference type="GO" id="GO:0005930">
    <property type="term" value="C:axoneme"/>
    <property type="evidence" value="ECO:0007669"/>
    <property type="project" value="TreeGrafter"/>
</dbReference>
<dbReference type="InterPro" id="IPR052111">
    <property type="entry name" value="Spermatogenesis_Ciliary_MAP"/>
</dbReference>
<feature type="coiled-coil region" evidence="1">
    <location>
        <begin position="208"/>
        <end position="242"/>
    </location>
</feature>
<dbReference type="GO" id="GO:0051493">
    <property type="term" value="P:regulation of cytoskeleton organization"/>
    <property type="evidence" value="ECO:0007669"/>
    <property type="project" value="TreeGrafter"/>
</dbReference>
<dbReference type="InterPro" id="IPR036872">
    <property type="entry name" value="CH_dom_sf"/>
</dbReference>
<dbReference type="InterPro" id="IPR001715">
    <property type="entry name" value="CH_dom"/>
</dbReference>
<proteinExistence type="predicted"/>
<dbReference type="InterPro" id="IPR010441">
    <property type="entry name" value="CH_2"/>
</dbReference>
<organism evidence="3">
    <name type="scientific">Chlamydomonas leiostraca</name>
    <dbReference type="NCBI Taxonomy" id="1034604"/>
    <lineage>
        <taxon>Eukaryota</taxon>
        <taxon>Viridiplantae</taxon>
        <taxon>Chlorophyta</taxon>
        <taxon>core chlorophytes</taxon>
        <taxon>Chlorophyceae</taxon>
        <taxon>CS clade</taxon>
        <taxon>Chlamydomonadales</taxon>
        <taxon>Chlamydomonadaceae</taxon>
        <taxon>Chlamydomonas</taxon>
    </lineage>
</organism>